<feature type="region of interest" description="Disordered" evidence="8">
    <location>
        <begin position="176"/>
        <end position="261"/>
    </location>
</feature>
<dbReference type="EMBL" id="CM029046">
    <property type="protein sequence ID" value="KAG2587433.1"/>
    <property type="molecule type" value="Genomic_DNA"/>
</dbReference>
<dbReference type="PROSITE" id="PS51382">
    <property type="entry name" value="SPX"/>
    <property type="match status" value="1"/>
</dbReference>
<feature type="transmembrane region" description="Helical" evidence="9">
    <location>
        <begin position="518"/>
        <end position="541"/>
    </location>
</feature>
<keyword evidence="5 9" id="KW-0812">Transmembrane</keyword>
<dbReference type="Pfam" id="PF03124">
    <property type="entry name" value="EXS"/>
    <property type="match status" value="1"/>
</dbReference>
<dbReference type="InterPro" id="IPR034092">
    <property type="entry name" value="PHO1_SPX"/>
</dbReference>
<keyword evidence="7 9" id="KW-0472">Membrane</keyword>
<evidence type="ECO:0000256" key="4">
    <source>
        <dbReference type="ARBA" id="ARBA00022592"/>
    </source>
</evidence>
<dbReference type="Pfam" id="PF03105">
    <property type="entry name" value="SPX"/>
    <property type="match status" value="1"/>
</dbReference>
<dbReference type="GO" id="GO:0006817">
    <property type="term" value="P:phosphate ion transport"/>
    <property type="evidence" value="ECO:0007669"/>
    <property type="project" value="UniProtKB-KW"/>
</dbReference>
<feature type="compositionally biased region" description="Polar residues" evidence="8">
    <location>
        <begin position="203"/>
        <end position="219"/>
    </location>
</feature>
<reference evidence="12" key="1">
    <citation type="submission" date="2020-05" db="EMBL/GenBank/DDBJ databases">
        <title>WGS assembly of Panicum virgatum.</title>
        <authorList>
            <person name="Lovell J.T."/>
            <person name="Jenkins J."/>
            <person name="Shu S."/>
            <person name="Juenger T.E."/>
            <person name="Schmutz J."/>
        </authorList>
    </citation>
    <scope>NUCLEOTIDE SEQUENCE</scope>
    <source>
        <strain evidence="12">AP13</strain>
    </source>
</reference>
<name>A0A8T0RSB4_PANVG</name>
<protein>
    <submittedName>
        <fullName evidence="12">Uncharacterized protein</fullName>
    </submittedName>
</protein>
<feature type="region of interest" description="Disordered" evidence="8">
    <location>
        <begin position="294"/>
        <end position="313"/>
    </location>
</feature>
<dbReference type="AlphaFoldDB" id="A0A8T0RSB4"/>
<dbReference type="GO" id="GO:0012505">
    <property type="term" value="C:endomembrane system"/>
    <property type="evidence" value="ECO:0007669"/>
    <property type="project" value="UniProtKB-SubCell"/>
</dbReference>
<proteinExistence type="inferred from homology"/>
<evidence type="ECO:0000256" key="1">
    <source>
        <dbReference type="ARBA" id="ARBA00004127"/>
    </source>
</evidence>
<dbReference type="PANTHER" id="PTHR48477:SF1">
    <property type="entry name" value="PHOSPHATE TRANSPORTER PHO1"/>
    <property type="match status" value="1"/>
</dbReference>
<comment type="subcellular location">
    <subcellularLocation>
        <location evidence="1">Endomembrane system</location>
        <topology evidence="1">Multi-pass membrane protein</topology>
    </subcellularLocation>
</comment>
<feature type="compositionally biased region" description="Basic and acidic residues" evidence="8">
    <location>
        <begin position="227"/>
        <end position="240"/>
    </location>
</feature>
<dbReference type="InterPro" id="IPR004342">
    <property type="entry name" value="EXS_C"/>
</dbReference>
<evidence type="ECO:0000256" key="7">
    <source>
        <dbReference type="ARBA" id="ARBA00023136"/>
    </source>
</evidence>
<feature type="compositionally biased region" description="Low complexity" evidence="8">
    <location>
        <begin position="185"/>
        <end position="196"/>
    </location>
</feature>
<feature type="domain" description="EXS" evidence="10">
    <location>
        <begin position="637"/>
        <end position="827"/>
    </location>
</feature>
<evidence type="ECO:0000256" key="9">
    <source>
        <dbReference type="SAM" id="Phobius"/>
    </source>
</evidence>
<dbReference type="CDD" id="cd14476">
    <property type="entry name" value="SPX_PHO1_like"/>
    <property type="match status" value="1"/>
</dbReference>
<evidence type="ECO:0000256" key="8">
    <source>
        <dbReference type="SAM" id="MobiDB-lite"/>
    </source>
</evidence>
<dbReference type="InterPro" id="IPR052486">
    <property type="entry name" value="PHO1"/>
</dbReference>
<evidence type="ECO:0000259" key="10">
    <source>
        <dbReference type="PROSITE" id="PS51380"/>
    </source>
</evidence>
<feature type="transmembrane region" description="Helical" evidence="9">
    <location>
        <begin position="553"/>
        <end position="573"/>
    </location>
</feature>
<keyword evidence="13" id="KW-1185">Reference proteome</keyword>
<evidence type="ECO:0000313" key="13">
    <source>
        <dbReference type="Proteomes" id="UP000823388"/>
    </source>
</evidence>
<dbReference type="PANTHER" id="PTHR48477">
    <property type="entry name" value="PHOSPHATE TRANSPORTER PHO1"/>
    <property type="match status" value="1"/>
</dbReference>
<feature type="transmembrane region" description="Helical" evidence="9">
    <location>
        <begin position="420"/>
        <end position="448"/>
    </location>
</feature>
<keyword evidence="4" id="KW-0592">Phosphate transport</keyword>
<accession>A0A8T0RSB4</accession>
<organism evidence="12 13">
    <name type="scientific">Panicum virgatum</name>
    <name type="common">Blackwell switchgrass</name>
    <dbReference type="NCBI Taxonomy" id="38727"/>
    <lineage>
        <taxon>Eukaryota</taxon>
        <taxon>Viridiplantae</taxon>
        <taxon>Streptophyta</taxon>
        <taxon>Embryophyta</taxon>
        <taxon>Tracheophyta</taxon>
        <taxon>Spermatophyta</taxon>
        <taxon>Magnoliopsida</taxon>
        <taxon>Liliopsida</taxon>
        <taxon>Poales</taxon>
        <taxon>Poaceae</taxon>
        <taxon>PACMAD clade</taxon>
        <taxon>Panicoideae</taxon>
        <taxon>Panicodae</taxon>
        <taxon>Paniceae</taxon>
        <taxon>Panicinae</taxon>
        <taxon>Panicum</taxon>
        <taxon>Panicum sect. Hiantes</taxon>
    </lineage>
</organism>
<feature type="domain" description="SPX" evidence="11">
    <location>
        <begin position="2"/>
        <end position="369"/>
    </location>
</feature>
<dbReference type="Proteomes" id="UP000823388">
    <property type="component" value="Chromosome 5N"/>
</dbReference>
<comment type="caution">
    <text evidence="12">The sequence shown here is derived from an EMBL/GenBank/DDBJ whole genome shotgun (WGS) entry which is preliminary data.</text>
</comment>
<feature type="transmembrane region" description="Helical" evidence="9">
    <location>
        <begin position="468"/>
        <end position="487"/>
    </location>
</feature>
<dbReference type="GO" id="GO:0016020">
    <property type="term" value="C:membrane"/>
    <property type="evidence" value="ECO:0007669"/>
    <property type="project" value="InterPro"/>
</dbReference>
<comment type="similarity">
    <text evidence="2">Belongs to the SYG1 (TC 2.A.94) family.</text>
</comment>
<evidence type="ECO:0000256" key="3">
    <source>
        <dbReference type="ARBA" id="ARBA00022448"/>
    </source>
</evidence>
<keyword evidence="6 9" id="KW-1133">Transmembrane helix</keyword>
<evidence type="ECO:0000259" key="11">
    <source>
        <dbReference type="PROSITE" id="PS51382"/>
    </source>
</evidence>
<evidence type="ECO:0000256" key="2">
    <source>
        <dbReference type="ARBA" id="ARBA00009665"/>
    </source>
</evidence>
<gene>
    <name evidence="12" type="ORF">PVAP13_5NG149900</name>
</gene>
<keyword evidence="3" id="KW-0813">Transport</keyword>
<evidence type="ECO:0000256" key="5">
    <source>
        <dbReference type="ARBA" id="ARBA00022692"/>
    </source>
</evidence>
<evidence type="ECO:0000256" key="6">
    <source>
        <dbReference type="ARBA" id="ARBA00022989"/>
    </source>
</evidence>
<sequence length="855" mass="95202">MVKFSKQFEGQLVPEWKQAFVDYCLLKKDLKRVEHALLLGRHAAADRCDAGPAAGGGAQPAADRHAERASLSQWLCHRLPAGLFGSNAPKDHGVIHVHRTPMSGPASRGGGGGDEYKTELVEPLAADADAAAAREFFSRLDAQLNKVNQFYRGKEKEFLERGQSLRRQMDILAGLKAASSREDSNPSVSSLSSGGCSEDESTRYTMTSAADTDQLNEQETTTPTKDPAADTAHEDQRQDLEGPGTFGGPEPKSLGRSASGCGRKSLKISIPLTNPSRMIAALTDILWDELAAQPGSKKCSNPDGSAGKQGVSKTKLRRAEKMIRGAFVELYKGLGYLATYRNLNMMAFVKILKKFEKITGKQVLAVYLKVVESSYFNSSDEALKLMDEVGDIFVRHFAGDNRRKAMKYLKPAQRKESHAVPFFTGLATGCFAALFLGYCVMAHMAGLYLYTAAPRGRGGVSARYMETAYPVLSMFALLFLHLLLYGCNMVAWRRCRVNYGFIFASSPAAGGELRPRDVFLACAASMAAVAGVMFAHLALVLRGYHASPHVQAIPGFLLLAFLLLLFCPLNVVYRSSRLRFLRILRNIVLSPLYKVVMVDFFMADQLCSQVPILRSMEYLACYYISGSYRTQDYGYCINTKHIRDLAYAVSFLPYYWRAMQCARRWFDEGDTSHLVNLGKYVSAMLAAGAKVAYEKDESLASLTLLVAVSSTATVYQLYWDFVKDWGLLQPNSNNPWLRNDLILKRKYMYYLSMVRSSSAHRRARADKFVKRAQMVSVQTFQLQCRLQNKLVVRLRHQRSKYSCSPLVVKNRVPKQPKAQVKCSHSCLNFFAGTEPRAQACLAADRNPSKFWELGF</sequence>
<dbReference type="GO" id="GO:0016036">
    <property type="term" value="P:cellular response to phosphate starvation"/>
    <property type="evidence" value="ECO:0007669"/>
    <property type="project" value="InterPro"/>
</dbReference>
<evidence type="ECO:0000313" key="12">
    <source>
        <dbReference type="EMBL" id="KAG2587433.1"/>
    </source>
</evidence>
<dbReference type="InterPro" id="IPR004331">
    <property type="entry name" value="SPX_dom"/>
</dbReference>
<dbReference type="PROSITE" id="PS51380">
    <property type="entry name" value="EXS"/>
    <property type="match status" value="1"/>
</dbReference>